<reference evidence="3" key="1">
    <citation type="journal article" date="2020" name="Stud. Mycol.">
        <title>101 Dothideomycetes genomes: a test case for predicting lifestyles and emergence of pathogens.</title>
        <authorList>
            <person name="Haridas S."/>
            <person name="Albert R."/>
            <person name="Binder M."/>
            <person name="Bloem J."/>
            <person name="Labutti K."/>
            <person name="Salamov A."/>
            <person name="Andreopoulos B."/>
            <person name="Baker S."/>
            <person name="Barry K."/>
            <person name="Bills G."/>
            <person name="Bluhm B."/>
            <person name="Cannon C."/>
            <person name="Castanera R."/>
            <person name="Culley D."/>
            <person name="Daum C."/>
            <person name="Ezra D."/>
            <person name="Gonzalez J."/>
            <person name="Henrissat B."/>
            <person name="Kuo A."/>
            <person name="Liang C."/>
            <person name="Lipzen A."/>
            <person name="Lutzoni F."/>
            <person name="Magnuson J."/>
            <person name="Mondo S."/>
            <person name="Nolan M."/>
            <person name="Ohm R."/>
            <person name="Pangilinan J."/>
            <person name="Park H.-J."/>
            <person name="Ramirez L."/>
            <person name="Alfaro M."/>
            <person name="Sun H."/>
            <person name="Tritt A."/>
            <person name="Yoshinaga Y."/>
            <person name="Zwiers L.-H."/>
            <person name="Turgeon B."/>
            <person name="Goodwin S."/>
            <person name="Spatafora J."/>
            <person name="Crous P."/>
            <person name="Grigoriev I."/>
        </authorList>
    </citation>
    <scope>NUCLEOTIDE SEQUENCE</scope>
    <source>
        <strain evidence="3">SCOH1-5</strain>
    </source>
</reference>
<sequence length="105" mass="10938">YGAAKHAIIGLTKSDALRVAKDYIRINAICPGIIRAALLGEVDEKKDKYAVDDLMSNTAMGRIGLPEEVAQAALFLTSAKASLITGTTLAVDGDDEGSTRSAASD</sequence>
<dbReference type="SUPFAM" id="SSF51735">
    <property type="entry name" value="NAD(P)-binding Rossmann-fold domains"/>
    <property type="match status" value="1"/>
</dbReference>
<dbReference type="InterPro" id="IPR002347">
    <property type="entry name" value="SDR_fam"/>
</dbReference>
<accession>A0A6A6F5B4</accession>
<dbReference type="AlphaFoldDB" id="A0A6A6F5B4"/>
<dbReference type="Proteomes" id="UP000799539">
    <property type="component" value="Unassembled WGS sequence"/>
</dbReference>
<proteinExistence type="inferred from homology"/>
<protein>
    <recommendedName>
        <fullName evidence="5">SDR family oxidoreductase</fullName>
    </recommendedName>
</protein>
<organism evidence="3 4">
    <name type="scientific">Cercospora zeae-maydis SCOH1-5</name>
    <dbReference type="NCBI Taxonomy" id="717836"/>
    <lineage>
        <taxon>Eukaryota</taxon>
        <taxon>Fungi</taxon>
        <taxon>Dikarya</taxon>
        <taxon>Ascomycota</taxon>
        <taxon>Pezizomycotina</taxon>
        <taxon>Dothideomycetes</taxon>
        <taxon>Dothideomycetidae</taxon>
        <taxon>Mycosphaerellales</taxon>
        <taxon>Mycosphaerellaceae</taxon>
        <taxon>Cercospora</taxon>
    </lineage>
</organism>
<evidence type="ECO:0000313" key="3">
    <source>
        <dbReference type="EMBL" id="KAF2208420.1"/>
    </source>
</evidence>
<keyword evidence="2" id="KW-0560">Oxidoreductase</keyword>
<evidence type="ECO:0000313" key="4">
    <source>
        <dbReference type="Proteomes" id="UP000799539"/>
    </source>
</evidence>
<name>A0A6A6F5B4_9PEZI</name>
<comment type="similarity">
    <text evidence="1">Belongs to the short-chain dehydrogenases/reductases (SDR) family.</text>
</comment>
<dbReference type="PANTHER" id="PTHR24321:SF8">
    <property type="entry name" value="ESTRADIOL 17-BETA-DEHYDROGENASE 8-RELATED"/>
    <property type="match status" value="1"/>
</dbReference>
<evidence type="ECO:0000256" key="2">
    <source>
        <dbReference type="ARBA" id="ARBA00023002"/>
    </source>
</evidence>
<dbReference type="PANTHER" id="PTHR24321">
    <property type="entry name" value="DEHYDROGENASES, SHORT CHAIN"/>
    <property type="match status" value="1"/>
</dbReference>
<dbReference type="Pfam" id="PF13561">
    <property type="entry name" value="adh_short_C2"/>
    <property type="match status" value="1"/>
</dbReference>
<dbReference type="Gene3D" id="3.40.50.720">
    <property type="entry name" value="NAD(P)-binding Rossmann-like Domain"/>
    <property type="match status" value="1"/>
</dbReference>
<dbReference type="InterPro" id="IPR036291">
    <property type="entry name" value="NAD(P)-bd_dom_sf"/>
</dbReference>
<keyword evidence="4" id="KW-1185">Reference proteome</keyword>
<feature type="non-terminal residue" evidence="3">
    <location>
        <position position="1"/>
    </location>
</feature>
<dbReference type="GO" id="GO:0016491">
    <property type="term" value="F:oxidoreductase activity"/>
    <property type="evidence" value="ECO:0007669"/>
    <property type="project" value="UniProtKB-KW"/>
</dbReference>
<dbReference type="PRINTS" id="PR00081">
    <property type="entry name" value="GDHRDH"/>
</dbReference>
<gene>
    <name evidence="3" type="ORF">CERZMDRAFT_49405</name>
</gene>
<dbReference type="EMBL" id="ML992694">
    <property type="protein sequence ID" value="KAF2208420.1"/>
    <property type="molecule type" value="Genomic_DNA"/>
</dbReference>
<evidence type="ECO:0008006" key="5">
    <source>
        <dbReference type="Google" id="ProtNLM"/>
    </source>
</evidence>
<evidence type="ECO:0000256" key="1">
    <source>
        <dbReference type="ARBA" id="ARBA00006484"/>
    </source>
</evidence>
<dbReference type="OrthoDB" id="5840532at2759"/>